<dbReference type="EMBL" id="JASAOF010000018">
    <property type="protein sequence ID" value="MDI2031458.1"/>
    <property type="molecule type" value="Genomic_DNA"/>
</dbReference>
<accession>A0ABT6PTX7</accession>
<keyword evidence="3" id="KW-1185">Reference proteome</keyword>
<dbReference type="RefSeq" id="WP_281457734.1">
    <property type="nucleotide sequence ID" value="NZ_JASAOF010000018.1"/>
</dbReference>
<dbReference type="Proteomes" id="UP001237595">
    <property type="component" value="Unassembled WGS sequence"/>
</dbReference>
<keyword evidence="1" id="KW-0472">Membrane</keyword>
<gene>
    <name evidence="2" type="ORF">QFW96_22710</name>
</gene>
<comment type="caution">
    <text evidence="2">The sequence shown here is derived from an EMBL/GenBank/DDBJ whole genome shotgun (WGS) entry which is preliminary data.</text>
</comment>
<keyword evidence="1" id="KW-0812">Transmembrane</keyword>
<evidence type="ECO:0000256" key="1">
    <source>
        <dbReference type="SAM" id="Phobius"/>
    </source>
</evidence>
<evidence type="ECO:0008006" key="4">
    <source>
        <dbReference type="Google" id="ProtNLM"/>
    </source>
</evidence>
<evidence type="ECO:0000313" key="2">
    <source>
        <dbReference type="EMBL" id="MDI2031458.1"/>
    </source>
</evidence>
<organism evidence="2 3">
    <name type="scientific">Saccharopolyspora ipomoeae</name>
    <dbReference type="NCBI Taxonomy" id="3042027"/>
    <lineage>
        <taxon>Bacteria</taxon>
        <taxon>Bacillati</taxon>
        <taxon>Actinomycetota</taxon>
        <taxon>Actinomycetes</taxon>
        <taxon>Pseudonocardiales</taxon>
        <taxon>Pseudonocardiaceae</taxon>
        <taxon>Saccharopolyspora</taxon>
    </lineage>
</organism>
<keyword evidence="1" id="KW-1133">Transmembrane helix</keyword>
<reference evidence="2 3" key="1">
    <citation type="submission" date="2023-04" db="EMBL/GenBank/DDBJ databases">
        <title>Draft genome sequence of Saccharopolyspora sp. TS4A08 isolated from sweet potato rhizospheric soil.</title>
        <authorList>
            <person name="Suksaard P."/>
            <person name="Duangmal K."/>
        </authorList>
    </citation>
    <scope>NUCLEOTIDE SEQUENCE [LARGE SCALE GENOMIC DNA]</scope>
    <source>
        <strain evidence="2 3">TS4A08</strain>
    </source>
</reference>
<feature type="transmembrane region" description="Helical" evidence="1">
    <location>
        <begin position="53"/>
        <end position="72"/>
    </location>
</feature>
<protein>
    <recommendedName>
        <fullName evidence="4">DUF418 domain-containing protein</fullName>
    </recommendedName>
</protein>
<name>A0ABT6PTX7_9PSEU</name>
<proteinExistence type="predicted"/>
<feature type="transmembrane region" description="Helical" evidence="1">
    <location>
        <begin position="22"/>
        <end position="41"/>
    </location>
</feature>
<evidence type="ECO:0000313" key="3">
    <source>
        <dbReference type="Proteomes" id="UP001237595"/>
    </source>
</evidence>
<sequence>MLTDDLSREVTPEQRSASPARLLGRVATTLGFTAVQVWAFFELASLHASGPVLVALVVVMAAAFLVTVEAWMEIRWFASAALRTPTDSGGDRN</sequence>